<sequence>MSGHILGFSNTQSTLHGAGLKIAQGLGLQRLGSEVDEVITNDRDLTPARREKIVRREVGRRVWGQLCNQDWFSIPFSEMYTIQRSHFSTLRPQHIDDHTLLPIPAHEPSSTSFARCLNDIAAIMPQTLDAITNASTLYTKYEQVLHYDAKMRALGSEGTPSFLLATEPIRAEWPHWIPWARRSLKLCLAHKTIMIHRSFLGKSLTDVTFDHTRRTCLEASRTIVREASVQDDYNGPRLWIDQAFMVAAGITLSLDTFHRKPKAPEISENRKYVEEAINMLSKFDHSMIAVRGVRLLTSLLAEQARLCAERSIDSYKKRTRDDETNVDPQTPGSTFNFIQGGADGGSFTNALKRQKFDVPKFLENFVGQSRQNPGFEMGHGVDTVVPASLNDDGDMVLGNGKLGNVLMQAPPVQDRLPPLSSVTSPMNTIDGATDTSGLPVEYDYEAFEQIFPPHAEDHTTSNNTIEDDAGAASEKINNSDQQVADGTSHTSPGILSGFTAEVKQSAMPTSEVPPSLDKVLDQLFVGSGASVGPTSPSTMSTLLPLPTQKETPATSRMRKHFLPAFMKLKQPSIPGLWTAWDPVEGPQKDAESGDWPQFQPNLIESVSQKDNISQISEPKCFHKAQLVSHGQQHDENPASITNKTQNIRSGEDLAISDLFAANDEGNNEPYDPAPKSSPLERNSARSLFKK</sequence>
<feature type="compositionally biased region" description="Polar residues" evidence="3">
    <location>
        <begin position="638"/>
        <end position="648"/>
    </location>
</feature>
<gene>
    <name evidence="4" type="ORF">LTR05_002055</name>
</gene>
<evidence type="ECO:0000256" key="3">
    <source>
        <dbReference type="SAM" id="MobiDB-lite"/>
    </source>
</evidence>
<feature type="compositionally biased region" description="Polar residues" evidence="3">
    <location>
        <begin position="532"/>
        <end position="541"/>
    </location>
</feature>
<keyword evidence="5" id="KW-1185">Reference proteome</keyword>
<comment type="caution">
    <text evidence="4">The sequence shown here is derived from an EMBL/GenBank/DDBJ whole genome shotgun (WGS) entry which is preliminary data.</text>
</comment>
<feature type="region of interest" description="Disordered" evidence="3">
    <location>
        <begin position="626"/>
        <end position="690"/>
    </location>
</feature>
<comment type="subcellular location">
    <subcellularLocation>
        <location evidence="1">Nucleus</location>
    </subcellularLocation>
</comment>
<dbReference type="InterPro" id="IPR050613">
    <property type="entry name" value="Sec_Metabolite_Reg"/>
</dbReference>
<dbReference type="PANTHER" id="PTHR31001:SF76">
    <property type="entry name" value="ZN(2)-C6 FUNGAL-TYPE DOMAIN-CONTAINING PROTEIN"/>
    <property type="match status" value="1"/>
</dbReference>
<feature type="region of interest" description="Disordered" evidence="3">
    <location>
        <begin position="530"/>
        <end position="553"/>
    </location>
</feature>
<dbReference type="AlphaFoldDB" id="A0AAN7YBX2"/>
<dbReference type="GO" id="GO:0005634">
    <property type="term" value="C:nucleus"/>
    <property type="evidence" value="ECO:0007669"/>
    <property type="project" value="UniProtKB-SubCell"/>
</dbReference>
<accession>A0AAN7YBX2</accession>
<dbReference type="EMBL" id="JAVRRJ010000002">
    <property type="protein sequence ID" value="KAK5087840.1"/>
    <property type="molecule type" value="Genomic_DNA"/>
</dbReference>
<proteinExistence type="predicted"/>
<name>A0AAN7YBX2_9EURO</name>
<evidence type="ECO:0000256" key="2">
    <source>
        <dbReference type="ARBA" id="ARBA00023242"/>
    </source>
</evidence>
<evidence type="ECO:0000313" key="4">
    <source>
        <dbReference type="EMBL" id="KAK5087840.1"/>
    </source>
</evidence>
<dbReference type="PANTHER" id="PTHR31001">
    <property type="entry name" value="UNCHARACTERIZED TRANSCRIPTIONAL REGULATORY PROTEIN"/>
    <property type="match status" value="1"/>
</dbReference>
<evidence type="ECO:0000256" key="1">
    <source>
        <dbReference type="ARBA" id="ARBA00004123"/>
    </source>
</evidence>
<protein>
    <submittedName>
        <fullName evidence="4">Uncharacterized protein</fullName>
    </submittedName>
</protein>
<dbReference type="CDD" id="cd12148">
    <property type="entry name" value="fungal_TF_MHR"/>
    <property type="match status" value="1"/>
</dbReference>
<dbReference type="Proteomes" id="UP001309876">
    <property type="component" value="Unassembled WGS sequence"/>
</dbReference>
<keyword evidence="2" id="KW-0539">Nucleus</keyword>
<reference evidence="4 5" key="1">
    <citation type="submission" date="2023-08" db="EMBL/GenBank/DDBJ databases">
        <title>Black Yeasts Isolated from many extreme environments.</title>
        <authorList>
            <person name="Coleine C."/>
            <person name="Stajich J.E."/>
            <person name="Selbmann L."/>
        </authorList>
    </citation>
    <scope>NUCLEOTIDE SEQUENCE [LARGE SCALE GENOMIC DNA]</scope>
    <source>
        <strain evidence="4 5">CCFEE 5910</strain>
    </source>
</reference>
<evidence type="ECO:0000313" key="5">
    <source>
        <dbReference type="Proteomes" id="UP001309876"/>
    </source>
</evidence>
<organism evidence="4 5">
    <name type="scientific">Lithohypha guttulata</name>
    <dbReference type="NCBI Taxonomy" id="1690604"/>
    <lineage>
        <taxon>Eukaryota</taxon>
        <taxon>Fungi</taxon>
        <taxon>Dikarya</taxon>
        <taxon>Ascomycota</taxon>
        <taxon>Pezizomycotina</taxon>
        <taxon>Eurotiomycetes</taxon>
        <taxon>Chaetothyriomycetidae</taxon>
        <taxon>Chaetothyriales</taxon>
        <taxon>Trichomeriaceae</taxon>
        <taxon>Lithohypha</taxon>
    </lineage>
</organism>